<keyword evidence="3" id="KW-1185">Reference proteome</keyword>
<protein>
    <submittedName>
        <fullName evidence="2">Uncharacterized protein</fullName>
    </submittedName>
</protein>
<dbReference type="PROSITE" id="PS51257">
    <property type="entry name" value="PROKAR_LIPOPROTEIN"/>
    <property type="match status" value="1"/>
</dbReference>
<gene>
    <name evidence="2" type="ORF">BFS30_17920</name>
</gene>
<evidence type="ECO:0000313" key="2">
    <source>
        <dbReference type="EMBL" id="AOM78883.1"/>
    </source>
</evidence>
<feature type="chain" id="PRO_5009098728" evidence="1">
    <location>
        <begin position="30"/>
        <end position="95"/>
    </location>
</feature>
<dbReference type="KEGG" id="psty:BFS30_17920"/>
<evidence type="ECO:0000256" key="1">
    <source>
        <dbReference type="SAM" id="SignalP"/>
    </source>
</evidence>
<organism evidence="2 3">
    <name type="scientific">Pedobacter steynii</name>
    <dbReference type="NCBI Taxonomy" id="430522"/>
    <lineage>
        <taxon>Bacteria</taxon>
        <taxon>Pseudomonadati</taxon>
        <taxon>Bacteroidota</taxon>
        <taxon>Sphingobacteriia</taxon>
        <taxon>Sphingobacteriales</taxon>
        <taxon>Sphingobacteriaceae</taxon>
        <taxon>Pedobacter</taxon>
    </lineage>
</organism>
<feature type="signal peptide" evidence="1">
    <location>
        <begin position="1"/>
        <end position="29"/>
    </location>
</feature>
<proteinExistence type="predicted"/>
<reference evidence="2 3" key="1">
    <citation type="submission" date="2016-08" db="EMBL/GenBank/DDBJ databases">
        <authorList>
            <person name="Seilhamer J.J."/>
        </authorList>
    </citation>
    <scope>NUCLEOTIDE SEQUENCE [LARGE SCALE GENOMIC DNA]</scope>
    <source>
        <strain evidence="2 3">DX4</strain>
    </source>
</reference>
<dbReference type="EMBL" id="CP017141">
    <property type="protein sequence ID" value="AOM78883.1"/>
    <property type="molecule type" value="Genomic_DNA"/>
</dbReference>
<name>A0A1D7QJR9_9SPHI</name>
<dbReference type="RefSeq" id="WP_069380547.1">
    <property type="nucleotide sequence ID" value="NZ_CP017141.1"/>
</dbReference>
<keyword evidence="1" id="KW-0732">Signal</keyword>
<evidence type="ECO:0000313" key="3">
    <source>
        <dbReference type="Proteomes" id="UP000094313"/>
    </source>
</evidence>
<accession>A0A1D7QJR9</accession>
<sequence length="95" mass="10571">MKTYLQNKKSISCCLLLALALIACEPQTGSDGTGFNWHRIDTTWESDIDGDAAYFLKEAAVLLRTQTRYASLSLTSSDPQIKMHAKEVVKKTNAF</sequence>
<dbReference type="Proteomes" id="UP000094313">
    <property type="component" value="Chromosome"/>
</dbReference>
<dbReference type="AlphaFoldDB" id="A0A1D7QJR9"/>